<dbReference type="EMBL" id="JAEKNR010000145">
    <property type="protein sequence ID" value="MBJ7599268.1"/>
    <property type="molecule type" value="Genomic_DNA"/>
</dbReference>
<dbReference type="Gene3D" id="3.20.20.30">
    <property type="entry name" value="Luciferase-like domain"/>
    <property type="match status" value="1"/>
</dbReference>
<evidence type="ECO:0000313" key="7">
    <source>
        <dbReference type="Proteomes" id="UP000612893"/>
    </source>
</evidence>
<dbReference type="CDD" id="cd01097">
    <property type="entry name" value="Tetrahydromethanopterin_reductase"/>
    <property type="match status" value="1"/>
</dbReference>
<dbReference type="NCBIfam" id="TIGR03856">
    <property type="entry name" value="F420_MSMEG_2906"/>
    <property type="match status" value="1"/>
</dbReference>
<dbReference type="InterPro" id="IPR050172">
    <property type="entry name" value="SsuD_RutA_monooxygenase"/>
</dbReference>
<evidence type="ECO:0000256" key="2">
    <source>
        <dbReference type="ARBA" id="ARBA00022643"/>
    </source>
</evidence>
<organism evidence="6 7">
    <name type="scientific">Candidatus Nephthysia bennettiae</name>
    <dbReference type="NCBI Taxonomy" id="3127016"/>
    <lineage>
        <taxon>Bacteria</taxon>
        <taxon>Bacillati</taxon>
        <taxon>Candidatus Dormiibacterota</taxon>
        <taxon>Candidatus Dormibacteria</taxon>
        <taxon>Candidatus Dormibacterales</taxon>
        <taxon>Candidatus Dormibacteraceae</taxon>
        <taxon>Candidatus Nephthysia</taxon>
    </lineage>
</organism>
<accession>A0A934N9Q8</accession>
<evidence type="ECO:0000259" key="5">
    <source>
        <dbReference type="Pfam" id="PF00296"/>
    </source>
</evidence>
<gene>
    <name evidence="6" type="ORF">JF922_14485</name>
</gene>
<dbReference type="Pfam" id="PF00296">
    <property type="entry name" value="Bac_luciferase"/>
    <property type="match status" value="1"/>
</dbReference>
<keyword evidence="1" id="KW-0285">Flavoprotein</keyword>
<dbReference type="AlphaFoldDB" id="A0A934N9Q8"/>
<comment type="caution">
    <text evidence="6">The sequence shown here is derived from an EMBL/GenBank/DDBJ whole genome shotgun (WGS) entry which is preliminary data.</text>
</comment>
<evidence type="ECO:0000313" key="6">
    <source>
        <dbReference type="EMBL" id="MBJ7599268.1"/>
    </source>
</evidence>
<dbReference type="PANTHER" id="PTHR42847:SF8">
    <property type="entry name" value="CONSERVED PROTEIN"/>
    <property type="match status" value="1"/>
</dbReference>
<sequence>MAPRFRVGYQIHPQHCTIEQIREAYRGVDSMGVDSLWVWDHMYPLYGEPDGPSFEAVAILAAMAAETQNAHMGALVASVAYRNPEQYAFTMGTIDHLSNGRAILGIGAGWFERDYQEYGYDFGDAPARLRELASALPRIKERLSRLMPPLVGRMPIMIGGGGERVTLKLTAQYADMWNTFPPVDNYRRKNAILTEWCQKLGRDPRAVERTCSINAGQHEEIDELLEAGAEHFIIRGMQPFPMQPVEELLKLSGR</sequence>
<keyword evidence="4" id="KW-0503">Monooxygenase</keyword>
<dbReference type="PANTHER" id="PTHR42847">
    <property type="entry name" value="ALKANESULFONATE MONOOXYGENASE"/>
    <property type="match status" value="1"/>
</dbReference>
<evidence type="ECO:0000256" key="3">
    <source>
        <dbReference type="ARBA" id="ARBA00023002"/>
    </source>
</evidence>
<dbReference type="RefSeq" id="WP_338202762.1">
    <property type="nucleotide sequence ID" value="NZ_JAEKNR010000145.1"/>
</dbReference>
<reference evidence="6" key="1">
    <citation type="submission" date="2020-10" db="EMBL/GenBank/DDBJ databases">
        <title>Ca. Dormibacterota MAGs.</title>
        <authorList>
            <person name="Montgomery K."/>
        </authorList>
    </citation>
    <scope>NUCLEOTIDE SEQUENCE [LARGE SCALE GENOMIC DNA]</scope>
    <source>
        <strain evidence="6">SC8812_S17_10</strain>
    </source>
</reference>
<keyword evidence="2" id="KW-0288">FMN</keyword>
<name>A0A934N9Q8_9BACT</name>
<dbReference type="InterPro" id="IPR036661">
    <property type="entry name" value="Luciferase-like_sf"/>
</dbReference>
<dbReference type="InterPro" id="IPR011251">
    <property type="entry name" value="Luciferase-like_dom"/>
</dbReference>
<dbReference type="SUPFAM" id="SSF51679">
    <property type="entry name" value="Bacterial luciferase-like"/>
    <property type="match status" value="1"/>
</dbReference>
<dbReference type="Proteomes" id="UP000612893">
    <property type="component" value="Unassembled WGS sequence"/>
</dbReference>
<dbReference type="InterPro" id="IPR022480">
    <property type="entry name" value="F420_MSMEG2906"/>
</dbReference>
<keyword evidence="3" id="KW-0560">Oxidoreductase</keyword>
<evidence type="ECO:0000256" key="1">
    <source>
        <dbReference type="ARBA" id="ARBA00022630"/>
    </source>
</evidence>
<keyword evidence="7" id="KW-1185">Reference proteome</keyword>
<protein>
    <submittedName>
        <fullName evidence="6">LLM class F420-dependent oxidoreductase</fullName>
    </submittedName>
</protein>
<dbReference type="GO" id="GO:0004497">
    <property type="term" value="F:monooxygenase activity"/>
    <property type="evidence" value="ECO:0007669"/>
    <property type="project" value="UniProtKB-KW"/>
</dbReference>
<evidence type="ECO:0000256" key="4">
    <source>
        <dbReference type="ARBA" id="ARBA00023033"/>
    </source>
</evidence>
<proteinExistence type="predicted"/>
<feature type="domain" description="Luciferase-like" evidence="5">
    <location>
        <begin position="10"/>
        <end position="240"/>
    </location>
</feature>